<dbReference type="Gene3D" id="1.10.4160.10">
    <property type="entry name" value="Hydantoin permease"/>
    <property type="match status" value="1"/>
</dbReference>
<dbReference type="GO" id="GO:0005886">
    <property type="term" value="C:plasma membrane"/>
    <property type="evidence" value="ECO:0007669"/>
    <property type="project" value="TreeGrafter"/>
</dbReference>
<feature type="transmembrane region" description="Helical" evidence="7">
    <location>
        <begin position="75"/>
        <end position="93"/>
    </location>
</feature>
<evidence type="ECO:0000313" key="9">
    <source>
        <dbReference type="Proteomes" id="UP000319771"/>
    </source>
</evidence>
<feature type="transmembrane region" description="Helical" evidence="7">
    <location>
        <begin position="278"/>
        <end position="300"/>
    </location>
</feature>
<evidence type="ECO:0000313" key="8">
    <source>
        <dbReference type="EMBL" id="TMQ70151.1"/>
    </source>
</evidence>
<dbReference type="PANTHER" id="PTHR30618">
    <property type="entry name" value="NCS1 FAMILY PURINE/PYRIMIDINE TRANSPORTER"/>
    <property type="match status" value="1"/>
</dbReference>
<evidence type="ECO:0000256" key="6">
    <source>
        <dbReference type="SAM" id="MobiDB-lite"/>
    </source>
</evidence>
<dbReference type="GO" id="GO:0015205">
    <property type="term" value="F:nucleobase transmembrane transporter activity"/>
    <property type="evidence" value="ECO:0007669"/>
    <property type="project" value="TreeGrafter"/>
</dbReference>
<comment type="caution">
    <text evidence="8">The sequence shown here is derived from an EMBL/GenBank/DDBJ whole genome shotgun (WGS) entry which is preliminary data.</text>
</comment>
<evidence type="ECO:0000256" key="5">
    <source>
        <dbReference type="ARBA" id="ARBA00023136"/>
    </source>
</evidence>
<accession>A0A538U2U9</accession>
<comment type="subcellular location">
    <subcellularLocation>
        <location evidence="1">Membrane</location>
        <topology evidence="1">Multi-pass membrane protein</topology>
    </subcellularLocation>
</comment>
<evidence type="ECO:0000256" key="2">
    <source>
        <dbReference type="ARBA" id="ARBA00008974"/>
    </source>
</evidence>
<proteinExistence type="inferred from homology"/>
<organism evidence="8 9">
    <name type="scientific">Eiseniibacteriota bacterium</name>
    <dbReference type="NCBI Taxonomy" id="2212470"/>
    <lineage>
        <taxon>Bacteria</taxon>
        <taxon>Candidatus Eiseniibacteriota</taxon>
    </lineage>
</organism>
<feature type="transmembrane region" description="Helical" evidence="7">
    <location>
        <begin position="237"/>
        <end position="257"/>
    </location>
</feature>
<feature type="transmembrane region" description="Helical" evidence="7">
    <location>
        <begin position="312"/>
        <end position="332"/>
    </location>
</feature>
<name>A0A538U2U9_UNCEI</name>
<feature type="compositionally biased region" description="Low complexity" evidence="6">
    <location>
        <begin position="398"/>
        <end position="409"/>
    </location>
</feature>
<dbReference type="CDD" id="cd11485">
    <property type="entry name" value="SLC-NCS1sbd_YbbW-like"/>
    <property type="match status" value="1"/>
</dbReference>
<keyword evidence="4 7" id="KW-1133">Transmembrane helix</keyword>
<dbReference type="PANTHER" id="PTHR30618:SF0">
    <property type="entry name" value="PURINE-URACIL PERMEASE NCS1"/>
    <property type="match status" value="1"/>
</dbReference>
<feature type="region of interest" description="Disordered" evidence="6">
    <location>
        <begin position="393"/>
        <end position="438"/>
    </location>
</feature>
<evidence type="ECO:0000256" key="4">
    <source>
        <dbReference type="ARBA" id="ARBA00022989"/>
    </source>
</evidence>
<keyword evidence="3 7" id="KW-0812">Transmembrane</keyword>
<feature type="region of interest" description="Disordered" evidence="6">
    <location>
        <begin position="341"/>
        <end position="362"/>
    </location>
</feature>
<dbReference type="AlphaFoldDB" id="A0A538U2U9"/>
<comment type="similarity">
    <text evidence="2">Belongs to the purine-cytosine permease (2.A.39) family.</text>
</comment>
<dbReference type="InterPro" id="IPR045225">
    <property type="entry name" value="Uracil/uridine/allantoin_perm"/>
</dbReference>
<feature type="compositionally biased region" description="Basic and acidic residues" evidence="6">
    <location>
        <begin position="410"/>
        <end position="424"/>
    </location>
</feature>
<evidence type="ECO:0000256" key="7">
    <source>
        <dbReference type="SAM" id="Phobius"/>
    </source>
</evidence>
<feature type="transmembrane region" description="Helical" evidence="7">
    <location>
        <begin position="44"/>
        <end position="63"/>
    </location>
</feature>
<sequence>MDPNQIQLPDGRVELLAVAPIQSSPLYNHDLAPVPVARRTWSTYNYAALWISMAHCIPTYMLASGLMAQGMNWQQALFTILLGNTIVLVPILLNSHPGTKYGIPFPVFARAAYGTAGSNLPALMRALVACGWFGIQTWIGGEALQTLFAALVPGWKGRLGLGFAGHTTTEWLSFMLFWGLNICIIYRGMDLLRKVENWAAPYVLVVTLALLAWAVKAAHGLGPLLSQPGKFGTLREFLPVFVPSLTAMIGFWATLSLNMPDFTRFGRSQREQVIGQAVALPTTMFAFAAMGVLITSATAIVYGEAIWDPVKLVGKFGSPLVVGFAMFSVVVATRERAAALDQLQDRRPHHRPDRDRHAAVAAARRPPRLHLRVAGRILGRAGLDRRRAGGRLLDRAAARPAPRRSLSAPRDLRRLEHPGRDRHPGRLRAGLGRAHPPGAAPALRLRLVRGILRRR</sequence>
<dbReference type="Pfam" id="PF02133">
    <property type="entry name" value="Transp_cyt_pur"/>
    <property type="match status" value="1"/>
</dbReference>
<dbReference type="Proteomes" id="UP000319771">
    <property type="component" value="Unassembled WGS sequence"/>
</dbReference>
<evidence type="ECO:0000256" key="1">
    <source>
        <dbReference type="ARBA" id="ARBA00004141"/>
    </source>
</evidence>
<evidence type="ECO:0000256" key="3">
    <source>
        <dbReference type="ARBA" id="ARBA00022692"/>
    </source>
</evidence>
<feature type="transmembrane region" description="Helical" evidence="7">
    <location>
        <begin position="171"/>
        <end position="187"/>
    </location>
</feature>
<reference evidence="8 9" key="1">
    <citation type="journal article" date="2019" name="Nat. Microbiol.">
        <title>Mediterranean grassland soil C-N compound turnover is dependent on rainfall and depth, and is mediated by genomically divergent microorganisms.</title>
        <authorList>
            <person name="Diamond S."/>
            <person name="Andeer P.F."/>
            <person name="Li Z."/>
            <person name="Crits-Christoph A."/>
            <person name="Burstein D."/>
            <person name="Anantharaman K."/>
            <person name="Lane K.R."/>
            <person name="Thomas B.C."/>
            <person name="Pan C."/>
            <person name="Northen T.R."/>
            <person name="Banfield J.F."/>
        </authorList>
    </citation>
    <scope>NUCLEOTIDE SEQUENCE [LARGE SCALE GENOMIC DNA]</scope>
    <source>
        <strain evidence="8">WS_11</strain>
    </source>
</reference>
<gene>
    <name evidence="8" type="ORF">E6K81_13285</name>
</gene>
<feature type="compositionally biased region" description="Basic and acidic residues" evidence="6">
    <location>
        <begin position="341"/>
        <end position="358"/>
    </location>
</feature>
<protein>
    <submittedName>
        <fullName evidence="8">NCS1 family nucleobase:cation symporter-1</fullName>
    </submittedName>
</protein>
<feature type="non-terminal residue" evidence="8">
    <location>
        <position position="455"/>
    </location>
</feature>
<keyword evidence="5 7" id="KW-0472">Membrane</keyword>
<dbReference type="InterPro" id="IPR001248">
    <property type="entry name" value="Pur-cyt_permease"/>
</dbReference>
<dbReference type="EMBL" id="VBPB01000246">
    <property type="protein sequence ID" value="TMQ70151.1"/>
    <property type="molecule type" value="Genomic_DNA"/>
</dbReference>
<feature type="transmembrane region" description="Helical" evidence="7">
    <location>
        <begin position="199"/>
        <end position="217"/>
    </location>
</feature>